<feature type="domain" description="Beta-lactamase-related" evidence="1">
    <location>
        <begin position="2"/>
        <end position="82"/>
    </location>
</feature>
<dbReference type="AlphaFoldDB" id="A0A0R2PTI2"/>
<sequence>MSRNHLSDSVLAGGEAFGLEGIGFGLTLGVVQDAGQAGTYSTDGEFSWGGAASTTFWVDPVNQVTAVMMTQYMPSNKYPLREDLKALIYSGLSN</sequence>
<dbReference type="SUPFAM" id="SSF56601">
    <property type="entry name" value="beta-lactamase/transpeptidase-like"/>
    <property type="match status" value="1"/>
</dbReference>
<accession>A0A0R2PTI2</accession>
<evidence type="ECO:0000313" key="2">
    <source>
        <dbReference type="EMBL" id="KRO41116.1"/>
    </source>
</evidence>
<dbReference type="Pfam" id="PF00144">
    <property type="entry name" value="Beta-lactamase"/>
    <property type="match status" value="1"/>
</dbReference>
<name>A0A0R2PTI2_9GAMM</name>
<comment type="caution">
    <text evidence="2">The sequence shown here is derived from an EMBL/GenBank/DDBJ whole genome shotgun (WGS) entry which is preliminary data.</text>
</comment>
<protein>
    <recommendedName>
        <fullName evidence="1">Beta-lactamase-related domain-containing protein</fullName>
    </recommendedName>
</protein>
<evidence type="ECO:0000259" key="1">
    <source>
        <dbReference type="Pfam" id="PF00144"/>
    </source>
</evidence>
<evidence type="ECO:0000313" key="3">
    <source>
        <dbReference type="Proteomes" id="UP000050874"/>
    </source>
</evidence>
<dbReference type="Gene3D" id="3.40.710.10">
    <property type="entry name" value="DD-peptidase/beta-lactamase superfamily"/>
    <property type="match status" value="1"/>
</dbReference>
<dbReference type="Proteomes" id="UP000050874">
    <property type="component" value="Unassembled WGS sequence"/>
</dbReference>
<dbReference type="InterPro" id="IPR001466">
    <property type="entry name" value="Beta-lactam-related"/>
</dbReference>
<gene>
    <name evidence="2" type="ORF">ABR63_00955</name>
</gene>
<organism evidence="2 3">
    <name type="scientific">SAR86 cluster bacterium BACL1 MAG-120920-bin57</name>
    <dbReference type="NCBI Taxonomy" id="1655571"/>
    <lineage>
        <taxon>Bacteria</taxon>
        <taxon>Pseudomonadati</taxon>
        <taxon>Pseudomonadota</taxon>
        <taxon>Gammaproteobacteria</taxon>
        <taxon>SAR86 cluster</taxon>
    </lineage>
</organism>
<reference evidence="3" key="1">
    <citation type="submission" date="2015-10" db="EMBL/GenBank/DDBJ databases">
        <title>Metagenome-Assembled Genomes uncover a global brackish microbiome.</title>
        <authorList>
            <person name="Hugerth L.W."/>
            <person name="Larsson J."/>
            <person name="Alneberg J."/>
            <person name="Lindh M.V."/>
            <person name="Legrand C."/>
            <person name="Pinhassi J."/>
            <person name="Andersson A."/>
        </authorList>
    </citation>
    <scope>NUCLEOTIDE SEQUENCE [LARGE SCALE GENOMIC DNA]</scope>
</reference>
<dbReference type="InterPro" id="IPR012338">
    <property type="entry name" value="Beta-lactam/transpept-like"/>
</dbReference>
<proteinExistence type="predicted"/>
<dbReference type="EMBL" id="LIAV01000026">
    <property type="protein sequence ID" value="KRO41116.1"/>
    <property type="molecule type" value="Genomic_DNA"/>
</dbReference>